<keyword evidence="3" id="KW-1185">Reference proteome</keyword>
<dbReference type="AlphaFoldDB" id="A0A1X7BWG0"/>
<dbReference type="GO" id="GO:0008168">
    <property type="term" value="F:methyltransferase activity"/>
    <property type="evidence" value="ECO:0007669"/>
    <property type="project" value="UniProtKB-KW"/>
</dbReference>
<evidence type="ECO:0000313" key="2">
    <source>
        <dbReference type="EMBL" id="SMC13845.1"/>
    </source>
</evidence>
<dbReference type="SUPFAM" id="SSF53335">
    <property type="entry name" value="S-adenosyl-L-methionine-dependent methyltransferases"/>
    <property type="match status" value="1"/>
</dbReference>
<dbReference type="InterPro" id="IPR052514">
    <property type="entry name" value="SAM-dependent_MTase"/>
</dbReference>
<evidence type="ECO:0000259" key="1">
    <source>
        <dbReference type="Pfam" id="PF05050"/>
    </source>
</evidence>
<accession>A0A1X7BWG0</accession>
<dbReference type="InterPro" id="IPR029063">
    <property type="entry name" value="SAM-dependent_MTases_sf"/>
</dbReference>
<dbReference type="RefSeq" id="WP_085801771.1">
    <property type="nucleotide sequence ID" value="NZ_FWXB01000017.1"/>
</dbReference>
<dbReference type="Proteomes" id="UP000193224">
    <property type="component" value="Unassembled WGS sequence"/>
</dbReference>
<evidence type="ECO:0000313" key="3">
    <source>
        <dbReference type="Proteomes" id="UP000193224"/>
    </source>
</evidence>
<dbReference type="PANTHER" id="PTHR34203">
    <property type="entry name" value="METHYLTRANSFERASE, FKBM FAMILY PROTEIN"/>
    <property type="match status" value="1"/>
</dbReference>
<gene>
    <name evidence="2" type="ORF">ROA7745_03705</name>
</gene>
<name>A0A1X7BWG0_9RHOB</name>
<dbReference type="NCBIfam" id="TIGR01444">
    <property type="entry name" value="fkbM_fam"/>
    <property type="match status" value="1"/>
</dbReference>
<organism evidence="2 3">
    <name type="scientific">Roseovarius aestuarii</name>
    <dbReference type="NCBI Taxonomy" id="475083"/>
    <lineage>
        <taxon>Bacteria</taxon>
        <taxon>Pseudomonadati</taxon>
        <taxon>Pseudomonadota</taxon>
        <taxon>Alphaproteobacteria</taxon>
        <taxon>Rhodobacterales</taxon>
        <taxon>Roseobacteraceae</taxon>
        <taxon>Roseovarius</taxon>
    </lineage>
</organism>
<dbReference type="EMBL" id="FWXB01000017">
    <property type="protein sequence ID" value="SMC13845.1"/>
    <property type="molecule type" value="Genomic_DNA"/>
</dbReference>
<dbReference type="InterPro" id="IPR006342">
    <property type="entry name" value="FkbM_mtfrase"/>
</dbReference>
<proteinExistence type="predicted"/>
<reference evidence="2 3" key="1">
    <citation type="submission" date="2017-03" db="EMBL/GenBank/DDBJ databases">
        <authorList>
            <person name="Afonso C.L."/>
            <person name="Miller P.J."/>
            <person name="Scott M.A."/>
            <person name="Spackman E."/>
            <person name="Goraichik I."/>
            <person name="Dimitrov K.M."/>
            <person name="Suarez D.L."/>
            <person name="Swayne D.E."/>
        </authorList>
    </citation>
    <scope>NUCLEOTIDE SEQUENCE [LARGE SCALE GENOMIC DNA]</scope>
    <source>
        <strain evidence="2 3">CECT 7745</strain>
    </source>
</reference>
<dbReference type="OrthoDB" id="7542440at2"/>
<dbReference type="PANTHER" id="PTHR34203:SF15">
    <property type="entry name" value="SLL1173 PROTEIN"/>
    <property type="match status" value="1"/>
</dbReference>
<sequence>MSFPHELLRTIYKDEATTRGIRRQIRACLEPVEVDYKGCRMRVHPADNNTEFQIWRIGRTHEEAALRDILKKLGTDPYIAFDVGANAGSFSVRLGAHAPKGSQIHAFEPNPEMRKRLVHNLSLNKPNEVTVHDCAISDQIGKMDFYIPDVNNLGQARLNEPFENGTKRTVQTRKLTEFLPEDETTEIAFLKVDIEGFEDRAIEPLLTEAPKTQRPRLIFFEHKHNSLWKTDITALILESGYKMVKEYGRNALFVKPD</sequence>
<keyword evidence="2" id="KW-0489">Methyltransferase</keyword>
<protein>
    <submittedName>
        <fullName evidence="2">Methyltransferase domain protein</fullName>
    </submittedName>
</protein>
<keyword evidence="2" id="KW-0808">Transferase</keyword>
<dbReference type="Pfam" id="PF05050">
    <property type="entry name" value="Methyltransf_21"/>
    <property type="match status" value="1"/>
</dbReference>
<dbReference type="Gene3D" id="3.40.50.150">
    <property type="entry name" value="Vaccinia Virus protein VP39"/>
    <property type="match status" value="1"/>
</dbReference>
<dbReference type="GO" id="GO:0032259">
    <property type="term" value="P:methylation"/>
    <property type="evidence" value="ECO:0007669"/>
    <property type="project" value="UniProtKB-KW"/>
</dbReference>
<feature type="domain" description="Methyltransferase FkbM" evidence="1">
    <location>
        <begin position="82"/>
        <end position="242"/>
    </location>
</feature>